<dbReference type="PANTHER" id="PTHR43581:SF4">
    <property type="entry name" value="ATP_GTP PHOSPHATASE"/>
    <property type="match status" value="1"/>
</dbReference>
<dbReference type="InterPro" id="IPR041685">
    <property type="entry name" value="AAA_GajA/Old/RecF-like"/>
</dbReference>
<accession>A0A840E005</accession>
<feature type="domain" description="Endonuclease GajA/Old nuclease/RecF-like AAA" evidence="1">
    <location>
        <begin position="1"/>
        <end position="377"/>
    </location>
</feature>
<keyword evidence="3" id="KW-1185">Reference proteome</keyword>
<protein>
    <submittedName>
        <fullName evidence="2">Putative ATP-dependent endonuclease of OLD family</fullName>
    </submittedName>
</protein>
<keyword evidence="2" id="KW-0255">Endonuclease</keyword>
<dbReference type="GO" id="GO:0004519">
    <property type="term" value="F:endonuclease activity"/>
    <property type="evidence" value="ECO:0007669"/>
    <property type="project" value="UniProtKB-KW"/>
</dbReference>
<proteinExistence type="predicted"/>
<dbReference type="Pfam" id="PF13175">
    <property type="entry name" value="AAA_15"/>
    <property type="match status" value="1"/>
</dbReference>
<dbReference type="PANTHER" id="PTHR43581">
    <property type="entry name" value="ATP/GTP PHOSPHATASE"/>
    <property type="match status" value="1"/>
</dbReference>
<dbReference type="SUPFAM" id="SSF52540">
    <property type="entry name" value="P-loop containing nucleoside triphosphate hydrolases"/>
    <property type="match status" value="1"/>
</dbReference>
<dbReference type="EMBL" id="JACIDE010000037">
    <property type="protein sequence ID" value="MBB4075558.1"/>
    <property type="molecule type" value="Genomic_DNA"/>
</dbReference>
<evidence type="ECO:0000313" key="3">
    <source>
        <dbReference type="Proteomes" id="UP000559598"/>
    </source>
</evidence>
<organism evidence="2 3">
    <name type="scientific">Anoxybacteroides voinovskiense</name>
    <dbReference type="NCBI Taxonomy" id="230470"/>
    <lineage>
        <taxon>Bacteria</taxon>
        <taxon>Bacillati</taxon>
        <taxon>Bacillota</taxon>
        <taxon>Bacilli</taxon>
        <taxon>Bacillales</taxon>
        <taxon>Anoxybacillaceae</taxon>
        <taxon>Anoxybacteroides</taxon>
    </lineage>
</organism>
<gene>
    <name evidence="2" type="ORF">GGR02_003407</name>
</gene>
<dbReference type="RefSeq" id="WP_183186035.1">
    <property type="nucleotide sequence ID" value="NZ_BMNP01000044.1"/>
</dbReference>
<reference evidence="2 3" key="1">
    <citation type="submission" date="2020-08" db="EMBL/GenBank/DDBJ databases">
        <title>Genomic Encyclopedia of Type Strains, Phase IV (KMG-IV): sequencing the most valuable type-strain genomes for metagenomic binning, comparative biology and taxonomic classification.</title>
        <authorList>
            <person name="Goeker M."/>
        </authorList>
    </citation>
    <scope>NUCLEOTIDE SEQUENCE [LARGE SCALE GENOMIC DNA]</scope>
    <source>
        <strain evidence="2 3">DSM 17075</strain>
    </source>
</reference>
<dbReference type="InterPro" id="IPR027417">
    <property type="entry name" value="P-loop_NTPase"/>
</dbReference>
<dbReference type="AlphaFoldDB" id="A0A840E005"/>
<dbReference type="Proteomes" id="UP000559598">
    <property type="component" value="Unassembled WGS sequence"/>
</dbReference>
<keyword evidence="2" id="KW-0378">Hydrolase</keyword>
<sequence length="632" mass="72585">MKLKSLILENFRSYKDRTIINFDDFTALIGKNDVGKSTILEALEIFFNSEIVKIEKSDVCVFNQENFDVTIGCIFSDLPEEIVLDSSAVTNLKSEYLLNENNDLEVLKVYKCNTNSKTISPNVYVRAYHPTNFKDKLIHLKREELKKIIEQMNIPKEVVNMSSNVSMRQSIYKTVDENEGLNFALQDIQLNKEDAKSIWNNLLEYLPIYALFQADRPSKDGDHEVQDPMKIAVKQALGSVERELVKIKKEVQKAALSVAKSTLEKLKEMDEKLASELIAEFSSEPNWASLFKLTLNSENGIPVNKRGSGVRRLILLNFFRAEAERRKEGTERGIIYAIEEPETAQHPKNQKMLIESLQALSQKNCQIIITSHVPGIAGLLPISSIRYITAESKKYGVIDRASDLELIEIANELGVLPDNRVKLFLCVEGKNDVSFLQNISKILSEQGVTKVNLFKDERIAILPLGGSSSLKQFIYKHYLKAFRIPEIHIIDKDVNNDISKLQVRLDERKDGSKIIRTQRREMENYIHKDTIIEYFTKKYPSLSREVFNCIRFEDPDCDIPKSISRLLNNYKDRLGKVDPPSEEKIKNWLNSKVTAEMTYKHLKDMGVVEELISWFSEIERLMQNMYEGSIAH</sequence>
<comment type="caution">
    <text evidence="2">The sequence shown here is derived from an EMBL/GenBank/DDBJ whole genome shotgun (WGS) entry which is preliminary data.</text>
</comment>
<dbReference type="Gene3D" id="3.40.50.300">
    <property type="entry name" value="P-loop containing nucleotide triphosphate hydrolases"/>
    <property type="match status" value="1"/>
</dbReference>
<dbReference type="InterPro" id="IPR051396">
    <property type="entry name" value="Bact_Antivir_Def_Nuclease"/>
</dbReference>
<evidence type="ECO:0000313" key="2">
    <source>
        <dbReference type="EMBL" id="MBB4075558.1"/>
    </source>
</evidence>
<keyword evidence="2" id="KW-0540">Nuclease</keyword>
<name>A0A840E005_9BACL</name>
<evidence type="ECO:0000259" key="1">
    <source>
        <dbReference type="Pfam" id="PF13175"/>
    </source>
</evidence>